<feature type="domain" description="Carbamoyltransferase" evidence="2">
    <location>
        <begin position="3"/>
        <end position="346"/>
    </location>
</feature>
<evidence type="ECO:0000259" key="2">
    <source>
        <dbReference type="Pfam" id="PF02543"/>
    </source>
</evidence>
<keyword evidence="5" id="KW-1185">Reference proteome</keyword>
<accession>A0ABZ0TR22</accession>
<dbReference type="Gene3D" id="3.90.870.20">
    <property type="entry name" value="Carbamoyltransferase, C-terminal domain"/>
    <property type="match status" value="1"/>
</dbReference>
<sequence>MYILGISAFYHDSAACLIMNDQIITAAQEERFSRKKNDAGFPSQAIKYCLDEASISLAEVAYVVYYEKPFLKFERLLESYVATAPYGLLSFLKAMPIWVKDKLFQKRTINEKLMQIAAGWQKKDQRLLFAGHHQAHAASAFFPSPFYKALILSIDGVGEWTTTSVWIGEGNKLTQLEEMRFPHSVGLLYSAFTAYLGFKVNSDEYKVMGLAPYGKAKYADLILKELVDLKDDGSFRLNMRYFNYVSGLSMFNTRFANLFKAPVRAASADITEFHMDIAASIQHVAGKVVLSMINHFVNKYQIFNLCLAGGVALNCVINGKILKETLIQNLWIQPAAGDAGGALGAAYSVYHEHLKYERTVAETDGDKMKSALLGPCFSTAQVEKIIRQNGLKYQVYERSDFLNRIANDLDNGKVVGWFDGRMEFGPRALGSRSILGDCRRRDMQRYINQKVKFRESFRPFAPVILADKVHHYYDLKQSSPYMLIVADILDQKTSAEMYEAIGFEKLKYICSPFPAVTHVNGSSRIQTVAPDNQSFYELLTTFYKITGCPAIVNTSFNIRDQPIVCSPQDAIDCFLKTDIDILAIGNCIITKTENVNCHR</sequence>
<feature type="domain" description="Carbamoyltransferase C-terminal" evidence="3">
    <location>
        <begin position="406"/>
        <end position="591"/>
    </location>
</feature>
<evidence type="ECO:0000313" key="4">
    <source>
        <dbReference type="EMBL" id="WPU95567.1"/>
    </source>
</evidence>
<dbReference type="SUPFAM" id="SSF53067">
    <property type="entry name" value="Actin-like ATPase domain"/>
    <property type="match status" value="1"/>
</dbReference>
<organism evidence="4 5">
    <name type="scientific">Mucilaginibacter sabulilitoris</name>
    <dbReference type="NCBI Taxonomy" id="1173583"/>
    <lineage>
        <taxon>Bacteria</taxon>
        <taxon>Pseudomonadati</taxon>
        <taxon>Bacteroidota</taxon>
        <taxon>Sphingobacteriia</taxon>
        <taxon>Sphingobacteriales</taxon>
        <taxon>Sphingobacteriaceae</taxon>
        <taxon>Mucilaginibacter</taxon>
    </lineage>
</organism>
<dbReference type="InterPro" id="IPR031730">
    <property type="entry name" value="Carbam_trans_C"/>
</dbReference>
<dbReference type="PANTHER" id="PTHR34847:SF1">
    <property type="entry name" value="NODULATION PROTEIN U"/>
    <property type="match status" value="1"/>
</dbReference>
<proteinExistence type="inferred from homology"/>
<dbReference type="PANTHER" id="PTHR34847">
    <property type="entry name" value="NODULATION PROTEIN U"/>
    <property type="match status" value="1"/>
</dbReference>
<dbReference type="InterPro" id="IPR051338">
    <property type="entry name" value="NodU/CmcH_Carbamoyltrnsfr"/>
</dbReference>
<dbReference type="InterPro" id="IPR038152">
    <property type="entry name" value="Carbam_trans_C_sf"/>
</dbReference>
<gene>
    <name evidence="4" type="ORF">SNE25_08530</name>
</gene>
<name>A0ABZ0TR22_9SPHI</name>
<dbReference type="EMBL" id="CP139558">
    <property type="protein sequence ID" value="WPU95567.1"/>
    <property type="molecule type" value="Genomic_DNA"/>
</dbReference>
<dbReference type="Pfam" id="PF16861">
    <property type="entry name" value="Carbam_trans_C"/>
    <property type="match status" value="1"/>
</dbReference>
<evidence type="ECO:0000256" key="1">
    <source>
        <dbReference type="ARBA" id="ARBA00006129"/>
    </source>
</evidence>
<dbReference type="Pfam" id="PF02543">
    <property type="entry name" value="Carbam_trans_N"/>
    <property type="match status" value="1"/>
</dbReference>
<dbReference type="InterPro" id="IPR043129">
    <property type="entry name" value="ATPase_NBD"/>
</dbReference>
<evidence type="ECO:0000259" key="3">
    <source>
        <dbReference type="Pfam" id="PF16861"/>
    </source>
</evidence>
<dbReference type="InterPro" id="IPR003696">
    <property type="entry name" value="Carbtransf_dom"/>
</dbReference>
<dbReference type="RefSeq" id="WP_321564675.1">
    <property type="nucleotide sequence ID" value="NZ_CP139558.1"/>
</dbReference>
<dbReference type="CDD" id="cd24098">
    <property type="entry name" value="ASKHA_NBD_TobZ_N"/>
    <property type="match status" value="1"/>
</dbReference>
<evidence type="ECO:0000313" key="5">
    <source>
        <dbReference type="Proteomes" id="UP001324380"/>
    </source>
</evidence>
<dbReference type="Proteomes" id="UP001324380">
    <property type="component" value="Chromosome"/>
</dbReference>
<comment type="similarity">
    <text evidence="1">Belongs to the NodU/CmcH family.</text>
</comment>
<protein>
    <submittedName>
        <fullName evidence="4">Carbamoyltransferase</fullName>
    </submittedName>
</protein>
<dbReference type="Gene3D" id="3.30.420.40">
    <property type="match status" value="2"/>
</dbReference>
<reference evidence="4 5" key="1">
    <citation type="submission" date="2023-11" db="EMBL/GenBank/DDBJ databases">
        <title>Analysis of the Genomes of Mucilaginibacter gossypii cycad 4 and M. sabulilitoris SNA2: microbes with the potential for plant growth promotion.</title>
        <authorList>
            <person name="Hirsch A.M."/>
            <person name="Humm E."/>
            <person name="Rubbi M."/>
            <person name="Del Vecchio G."/>
            <person name="Ha S.M."/>
            <person name="Pellegrini M."/>
            <person name="Gunsalus R.P."/>
        </authorList>
    </citation>
    <scope>NUCLEOTIDE SEQUENCE [LARGE SCALE GENOMIC DNA]</scope>
    <source>
        <strain evidence="4 5">SNA2</strain>
    </source>
</reference>